<name>A0A978U8P2_ZIZJJ</name>
<reference evidence="1" key="1">
    <citation type="journal article" date="2021" name="Front. Plant Sci.">
        <title>Chromosome-Scale Genome Assembly for Chinese Sour Jujube and Insights Into Its Genome Evolution and Domestication Signature.</title>
        <authorList>
            <person name="Shen L.-Y."/>
            <person name="Luo H."/>
            <person name="Wang X.-L."/>
            <person name="Wang X.-M."/>
            <person name="Qiu X.-J."/>
            <person name="Liu H."/>
            <person name="Zhou S.-S."/>
            <person name="Jia K.-H."/>
            <person name="Nie S."/>
            <person name="Bao Y.-T."/>
            <person name="Zhang R.-G."/>
            <person name="Yun Q.-Z."/>
            <person name="Chai Y.-H."/>
            <person name="Lu J.-Y."/>
            <person name="Li Y."/>
            <person name="Zhao S.-W."/>
            <person name="Mao J.-F."/>
            <person name="Jia S.-G."/>
            <person name="Mao Y.-M."/>
        </authorList>
    </citation>
    <scope>NUCLEOTIDE SEQUENCE</scope>
    <source>
        <strain evidence="1">AT0</strain>
        <tissue evidence="1">Leaf</tissue>
    </source>
</reference>
<evidence type="ECO:0000313" key="1">
    <source>
        <dbReference type="EMBL" id="KAH7510837.1"/>
    </source>
</evidence>
<dbReference type="AlphaFoldDB" id="A0A978U8P2"/>
<sequence>MVKSFGVEMALAMLGKKSKDQPFQVQRERNEEETTQIWPDFQLSYLVKASVGDPIIHSVIRNCKVSPFGAASSSQLKP</sequence>
<proteinExistence type="predicted"/>
<gene>
    <name evidence="1" type="ORF">FEM48_ZijujUnG0079500</name>
</gene>
<protein>
    <submittedName>
        <fullName evidence="1">Uncharacterized protein</fullName>
    </submittedName>
</protein>
<accession>A0A978U8P2</accession>
<comment type="caution">
    <text evidence="1">The sequence shown here is derived from an EMBL/GenBank/DDBJ whole genome shotgun (WGS) entry which is preliminary data.</text>
</comment>
<evidence type="ECO:0000313" key="2">
    <source>
        <dbReference type="Proteomes" id="UP000813462"/>
    </source>
</evidence>
<dbReference type="EMBL" id="JAEACU010000309">
    <property type="protein sequence ID" value="KAH7510837.1"/>
    <property type="molecule type" value="Genomic_DNA"/>
</dbReference>
<organism evidence="1 2">
    <name type="scientific">Ziziphus jujuba var. spinosa</name>
    <dbReference type="NCBI Taxonomy" id="714518"/>
    <lineage>
        <taxon>Eukaryota</taxon>
        <taxon>Viridiplantae</taxon>
        <taxon>Streptophyta</taxon>
        <taxon>Embryophyta</taxon>
        <taxon>Tracheophyta</taxon>
        <taxon>Spermatophyta</taxon>
        <taxon>Magnoliopsida</taxon>
        <taxon>eudicotyledons</taxon>
        <taxon>Gunneridae</taxon>
        <taxon>Pentapetalae</taxon>
        <taxon>rosids</taxon>
        <taxon>fabids</taxon>
        <taxon>Rosales</taxon>
        <taxon>Rhamnaceae</taxon>
        <taxon>Paliureae</taxon>
        <taxon>Ziziphus</taxon>
    </lineage>
</organism>
<dbReference type="Proteomes" id="UP000813462">
    <property type="component" value="Unassembled WGS sequence"/>
</dbReference>